<evidence type="ECO:0000313" key="6">
    <source>
        <dbReference type="Proteomes" id="UP001231189"/>
    </source>
</evidence>
<dbReference type="SUPFAM" id="SSF48264">
    <property type="entry name" value="Cytochrome P450"/>
    <property type="match status" value="1"/>
</dbReference>
<keyword evidence="4" id="KW-0408">Iron</keyword>
<dbReference type="Gene3D" id="1.10.630.10">
    <property type="entry name" value="Cytochrome P450"/>
    <property type="match status" value="1"/>
</dbReference>
<keyword evidence="2" id="KW-0349">Heme</keyword>
<keyword evidence="3" id="KW-0479">Metal-binding</keyword>
<proteinExistence type="inferred from homology"/>
<dbReference type="PRINTS" id="PR00465">
    <property type="entry name" value="EP450IV"/>
</dbReference>
<dbReference type="Pfam" id="PF00067">
    <property type="entry name" value="p450"/>
    <property type="match status" value="1"/>
</dbReference>
<dbReference type="InterPro" id="IPR036396">
    <property type="entry name" value="Cyt_P450_sf"/>
</dbReference>
<dbReference type="PANTHER" id="PTHR24304">
    <property type="entry name" value="CYTOCHROME P450 FAMILY 7"/>
    <property type="match status" value="1"/>
</dbReference>
<dbReference type="PANTHER" id="PTHR24304:SF2">
    <property type="entry name" value="24-HYDROXYCHOLESTEROL 7-ALPHA-HYDROXYLASE"/>
    <property type="match status" value="1"/>
</dbReference>
<evidence type="ECO:0000256" key="4">
    <source>
        <dbReference type="ARBA" id="ARBA00023004"/>
    </source>
</evidence>
<evidence type="ECO:0000313" key="5">
    <source>
        <dbReference type="EMBL" id="KAK1604576.1"/>
    </source>
</evidence>
<dbReference type="GO" id="GO:0005506">
    <property type="term" value="F:iron ion binding"/>
    <property type="evidence" value="ECO:0007669"/>
    <property type="project" value="InterPro"/>
</dbReference>
<dbReference type="GO" id="GO:0016705">
    <property type="term" value="F:oxidoreductase activity, acting on paired donors, with incorporation or reduction of molecular oxygen"/>
    <property type="evidence" value="ECO:0007669"/>
    <property type="project" value="InterPro"/>
</dbReference>
<accession>A0AAD8QKL2</accession>
<reference evidence="5" key="1">
    <citation type="submission" date="2023-07" db="EMBL/GenBank/DDBJ databases">
        <title>A chromosome-level genome assembly of Lolium multiflorum.</title>
        <authorList>
            <person name="Chen Y."/>
            <person name="Copetti D."/>
            <person name="Kolliker R."/>
            <person name="Studer B."/>
        </authorList>
    </citation>
    <scope>NUCLEOTIDE SEQUENCE</scope>
    <source>
        <strain evidence="5">02402/16</strain>
        <tissue evidence="5">Leaf</tissue>
    </source>
</reference>
<evidence type="ECO:0000256" key="1">
    <source>
        <dbReference type="ARBA" id="ARBA00010617"/>
    </source>
</evidence>
<dbReference type="AlphaFoldDB" id="A0AAD8QKL2"/>
<organism evidence="5 6">
    <name type="scientific">Lolium multiflorum</name>
    <name type="common">Italian ryegrass</name>
    <name type="synonym">Lolium perenne subsp. multiflorum</name>
    <dbReference type="NCBI Taxonomy" id="4521"/>
    <lineage>
        <taxon>Eukaryota</taxon>
        <taxon>Viridiplantae</taxon>
        <taxon>Streptophyta</taxon>
        <taxon>Embryophyta</taxon>
        <taxon>Tracheophyta</taxon>
        <taxon>Spermatophyta</taxon>
        <taxon>Magnoliopsida</taxon>
        <taxon>Liliopsida</taxon>
        <taxon>Poales</taxon>
        <taxon>Poaceae</taxon>
        <taxon>BOP clade</taxon>
        <taxon>Pooideae</taxon>
        <taxon>Poodae</taxon>
        <taxon>Poeae</taxon>
        <taxon>Poeae Chloroplast Group 2 (Poeae type)</taxon>
        <taxon>Loliodinae</taxon>
        <taxon>Loliinae</taxon>
        <taxon>Lolium</taxon>
    </lineage>
</organism>
<name>A0AAD8QKL2_LOLMU</name>
<dbReference type="InterPro" id="IPR001128">
    <property type="entry name" value="Cyt_P450"/>
</dbReference>
<dbReference type="InterPro" id="IPR002403">
    <property type="entry name" value="Cyt_P450_E_grp-IV"/>
</dbReference>
<dbReference type="InterPro" id="IPR050529">
    <property type="entry name" value="CYP450_sterol_14alpha_dmase"/>
</dbReference>
<dbReference type="EMBL" id="JAUUTY010000007">
    <property type="protein sequence ID" value="KAK1604576.1"/>
    <property type="molecule type" value="Genomic_DNA"/>
</dbReference>
<dbReference type="Proteomes" id="UP001231189">
    <property type="component" value="Unassembled WGS sequence"/>
</dbReference>
<sequence length="434" mass="49346">MDMASSAVWFTVALVLITLVFTIIKQKITVASASGKPLPPVVNCFALLRLWPSLYSKVLPSKINFLYNKYGSVFTISLFGNHVTLLIGPEVSAHFFQGLDSDISHGNLLEFTVPMFGREVAYGVDIPTRNEQARFYVDAFRQSKLRRHFDPMLQEVEGYFSKWNKEGTVDLKHEFEELLMLISSRCLLGKEVREKMLDEFYTLFRDIESGVNLMSVFFPYIPTPANRRRDKAHAKLVELLSEIVRSRKSSSRVEEDVLQKLMDSKYKDGHSTTETEVAGLIIGLIFGGKHTSSHATTWTGACLLSHAKFLTSASEEQKEIMLKYKGKIEYDALLEMNTLHSCIKEALRMNPPAPMLLRKAHKNFTVRTKEGQEYGIPKGHTIASPIVQNNNMPNVYKDPHLYDPDRFGPARQEDRCGFWALLPDIGLIMLRTSR</sequence>
<keyword evidence="6" id="KW-1185">Reference proteome</keyword>
<evidence type="ECO:0000256" key="2">
    <source>
        <dbReference type="ARBA" id="ARBA00022617"/>
    </source>
</evidence>
<dbReference type="CDD" id="cd11042">
    <property type="entry name" value="CYP51-like"/>
    <property type="match status" value="1"/>
</dbReference>
<protein>
    <submittedName>
        <fullName evidence="5">Uncharacterized protein</fullName>
    </submittedName>
</protein>
<gene>
    <name evidence="5" type="ORF">QYE76_028249</name>
</gene>
<dbReference type="GO" id="GO:0020037">
    <property type="term" value="F:heme binding"/>
    <property type="evidence" value="ECO:0007669"/>
    <property type="project" value="InterPro"/>
</dbReference>
<evidence type="ECO:0000256" key="3">
    <source>
        <dbReference type="ARBA" id="ARBA00022723"/>
    </source>
</evidence>
<comment type="similarity">
    <text evidence="1">Belongs to the cytochrome P450 family.</text>
</comment>
<dbReference type="GO" id="GO:0004497">
    <property type="term" value="F:monooxygenase activity"/>
    <property type="evidence" value="ECO:0007669"/>
    <property type="project" value="InterPro"/>
</dbReference>
<comment type="caution">
    <text evidence="5">The sequence shown here is derived from an EMBL/GenBank/DDBJ whole genome shotgun (WGS) entry which is preliminary data.</text>
</comment>